<evidence type="ECO:0000256" key="1">
    <source>
        <dbReference type="SAM" id="SignalP"/>
    </source>
</evidence>
<feature type="chain" id="PRO_5043270944" evidence="1">
    <location>
        <begin position="23"/>
        <end position="115"/>
    </location>
</feature>
<sequence length="115" mass="12729">MRCSWLLRSLLALVMYVAVTRSSCFVANAPASTGLRGGTSRVARAAVQLDIPMKESDLTQPKEEPDRTTYLVGFVPFAEQLNGRIAMIFFFVLILQEYFVGKGLFEQISDLFGSG</sequence>
<evidence type="ECO:0000313" key="4">
    <source>
        <dbReference type="Proteomes" id="UP001152797"/>
    </source>
</evidence>
<keyword evidence="4" id="KW-1185">Reference proteome</keyword>
<dbReference type="EMBL" id="CAMXCT020002862">
    <property type="protein sequence ID" value="CAL1154309.1"/>
    <property type="molecule type" value="Genomic_DNA"/>
</dbReference>
<accession>A0A9P1CZ73</accession>
<dbReference type="OrthoDB" id="566010at2759"/>
<reference evidence="2" key="1">
    <citation type="submission" date="2022-10" db="EMBL/GenBank/DDBJ databases">
        <authorList>
            <person name="Chen Y."/>
            <person name="Dougan E. K."/>
            <person name="Chan C."/>
            <person name="Rhodes N."/>
            <person name="Thang M."/>
        </authorList>
    </citation>
    <scope>NUCLEOTIDE SEQUENCE</scope>
</reference>
<gene>
    <name evidence="2" type="ORF">C1SCF055_LOCUS27019</name>
</gene>
<keyword evidence="1" id="KW-0732">Signal</keyword>
<dbReference type="EMBL" id="CAMXCT010002862">
    <property type="protein sequence ID" value="CAI4000934.1"/>
    <property type="molecule type" value="Genomic_DNA"/>
</dbReference>
<dbReference type="Proteomes" id="UP001152797">
    <property type="component" value="Unassembled WGS sequence"/>
</dbReference>
<dbReference type="SUPFAM" id="SSF103511">
    <property type="entry name" value="Chlorophyll a-b binding protein"/>
    <property type="match status" value="1"/>
</dbReference>
<proteinExistence type="predicted"/>
<name>A0A9P1CZ73_9DINO</name>
<evidence type="ECO:0000313" key="3">
    <source>
        <dbReference type="EMBL" id="CAL4788246.1"/>
    </source>
</evidence>
<dbReference type="EMBL" id="CAMXCT030002862">
    <property type="protein sequence ID" value="CAL4788246.1"/>
    <property type="molecule type" value="Genomic_DNA"/>
</dbReference>
<reference evidence="3 4" key="2">
    <citation type="submission" date="2024-05" db="EMBL/GenBank/DDBJ databases">
        <authorList>
            <person name="Chen Y."/>
            <person name="Shah S."/>
            <person name="Dougan E. K."/>
            <person name="Thang M."/>
            <person name="Chan C."/>
        </authorList>
    </citation>
    <scope>NUCLEOTIDE SEQUENCE [LARGE SCALE GENOMIC DNA]</scope>
</reference>
<organism evidence="2">
    <name type="scientific">Cladocopium goreaui</name>
    <dbReference type="NCBI Taxonomy" id="2562237"/>
    <lineage>
        <taxon>Eukaryota</taxon>
        <taxon>Sar</taxon>
        <taxon>Alveolata</taxon>
        <taxon>Dinophyceae</taxon>
        <taxon>Suessiales</taxon>
        <taxon>Symbiodiniaceae</taxon>
        <taxon>Cladocopium</taxon>
    </lineage>
</organism>
<protein>
    <submittedName>
        <fullName evidence="3">High light inducible protein</fullName>
    </submittedName>
</protein>
<evidence type="ECO:0000313" key="2">
    <source>
        <dbReference type="EMBL" id="CAI4000934.1"/>
    </source>
</evidence>
<comment type="caution">
    <text evidence="2">The sequence shown here is derived from an EMBL/GenBank/DDBJ whole genome shotgun (WGS) entry which is preliminary data.</text>
</comment>
<dbReference type="AlphaFoldDB" id="A0A9P1CZ73"/>
<feature type="signal peptide" evidence="1">
    <location>
        <begin position="1"/>
        <end position="22"/>
    </location>
</feature>